<organism evidence="7 8">
    <name type="scientific">Thalassotalea piscium</name>
    <dbReference type="NCBI Taxonomy" id="1230533"/>
    <lineage>
        <taxon>Bacteria</taxon>
        <taxon>Pseudomonadati</taxon>
        <taxon>Pseudomonadota</taxon>
        <taxon>Gammaproteobacteria</taxon>
        <taxon>Alteromonadales</taxon>
        <taxon>Colwelliaceae</taxon>
        <taxon>Thalassotalea</taxon>
    </lineage>
</organism>
<dbReference type="AlphaFoldDB" id="A0A7X0TSU1"/>
<dbReference type="EMBL" id="JACHHU010000005">
    <property type="protein sequence ID" value="MBB6542522.1"/>
    <property type="molecule type" value="Genomic_DNA"/>
</dbReference>
<dbReference type="InterPro" id="IPR006626">
    <property type="entry name" value="PbH1"/>
</dbReference>
<dbReference type="InterPro" id="IPR012334">
    <property type="entry name" value="Pectin_lyas_fold"/>
</dbReference>
<reference evidence="7 8" key="1">
    <citation type="submission" date="2020-08" db="EMBL/GenBank/DDBJ databases">
        <title>Genomic Encyclopedia of Type Strains, Phase IV (KMG-IV): sequencing the most valuable type-strain genomes for metagenomic binning, comparative biology and taxonomic classification.</title>
        <authorList>
            <person name="Goeker M."/>
        </authorList>
    </citation>
    <scope>NUCLEOTIDE SEQUENCE [LARGE SCALE GENOMIC DNA]</scope>
    <source>
        <strain evidence="7 8">DSM 26287</strain>
    </source>
</reference>
<evidence type="ECO:0000256" key="5">
    <source>
        <dbReference type="PROSITE-ProRule" id="PRU00433"/>
    </source>
</evidence>
<keyword evidence="4 5" id="KW-0408">Iron</keyword>
<dbReference type="GO" id="GO:0009055">
    <property type="term" value="F:electron transfer activity"/>
    <property type="evidence" value="ECO:0007669"/>
    <property type="project" value="InterPro"/>
</dbReference>
<evidence type="ECO:0000256" key="1">
    <source>
        <dbReference type="ARBA" id="ARBA00022617"/>
    </source>
</evidence>
<evidence type="ECO:0000259" key="6">
    <source>
        <dbReference type="PROSITE" id="PS51007"/>
    </source>
</evidence>
<dbReference type="SUPFAM" id="SSF51126">
    <property type="entry name" value="Pectin lyase-like"/>
    <property type="match status" value="1"/>
</dbReference>
<evidence type="ECO:0000256" key="3">
    <source>
        <dbReference type="ARBA" id="ARBA00022737"/>
    </source>
</evidence>
<dbReference type="GO" id="GO:0020037">
    <property type="term" value="F:heme binding"/>
    <property type="evidence" value="ECO:0007669"/>
    <property type="project" value="InterPro"/>
</dbReference>
<dbReference type="InterPro" id="IPR022442">
    <property type="entry name" value="SO_2930-like_dom"/>
</dbReference>
<keyword evidence="3" id="KW-0677">Repeat</keyword>
<dbReference type="Gene3D" id="1.10.760.10">
    <property type="entry name" value="Cytochrome c-like domain"/>
    <property type="match status" value="1"/>
</dbReference>
<keyword evidence="8" id="KW-1185">Reference proteome</keyword>
<comment type="caution">
    <text evidence="7">The sequence shown here is derived from an EMBL/GenBank/DDBJ whole genome shotgun (WGS) entry which is preliminary data.</text>
</comment>
<gene>
    <name evidence="7" type="ORF">HNQ55_001011</name>
</gene>
<dbReference type="InterPro" id="IPR009056">
    <property type="entry name" value="Cyt_c-like_dom"/>
</dbReference>
<dbReference type="InterPro" id="IPR039448">
    <property type="entry name" value="Beta_helix"/>
</dbReference>
<dbReference type="InterPro" id="IPR011050">
    <property type="entry name" value="Pectin_lyase_fold/virulence"/>
</dbReference>
<dbReference type="InterPro" id="IPR051550">
    <property type="entry name" value="SCF-Subunits/Alg-Epimerases"/>
</dbReference>
<name>A0A7X0TSU1_9GAMM</name>
<accession>A0A7X0TSU1</accession>
<dbReference type="NCBIfam" id="TIGR03805">
    <property type="entry name" value="beta_helix_1"/>
    <property type="match status" value="1"/>
</dbReference>
<evidence type="ECO:0000256" key="4">
    <source>
        <dbReference type="ARBA" id="ARBA00023004"/>
    </source>
</evidence>
<dbReference type="SMART" id="SM00710">
    <property type="entry name" value="PbH1"/>
    <property type="match status" value="8"/>
</dbReference>
<dbReference type="PANTHER" id="PTHR22990">
    <property type="entry name" value="F-BOX ONLY PROTEIN"/>
    <property type="match status" value="1"/>
</dbReference>
<dbReference type="Proteomes" id="UP000537141">
    <property type="component" value="Unassembled WGS sequence"/>
</dbReference>
<dbReference type="SUPFAM" id="SSF46626">
    <property type="entry name" value="Cytochrome c"/>
    <property type="match status" value="1"/>
</dbReference>
<evidence type="ECO:0000313" key="8">
    <source>
        <dbReference type="Proteomes" id="UP000537141"/>
    </source>
</evidence>
<keyword evidence="2 5" id="KW-0479">Metal-binding</keyword>
<dbReference type="InterPro" id="IPR036909">
    <property type="entry name" value="Cyt_c-like_dom_sf"/>
</dbReference>
<dbReference type="Gene3D" id="2.160.20.10">
    <property type="entry name" value="Single-stranded right-handed beta-helix, Pectin lyase-like"/>
    <property type="match status" value="1"/>
</dbReference>
<sequence>MSSGKIIGAILVAGAFAGGMYFGSIQNSTPVITSSTGGASYEGGYDKSADADALQGVNKGAAAERTVVGQVHVVNDGETIMDAVIAAKPGDTIQVMPGTYHETVYVDKDDIRIIGVIKEGKRPTLDGEGILNDAFLYSGNNFVIENFVITKYKGNGIMGQAGNNFEIRNNIIVDTGVYGIFPQLGKNGIVEFNIISGIEDAAIYVGMSDNIHVSHNEVFASVAGIEIENSRHAIVENNNVYNNTGGILAFITPGLPIKTTFDVIIRNNFILNNNHKNFGAPGSTVGGIPAGTGILIMAADDVVVENNIISGNKTAGILITDHGNAPNVTIDPESDPSPDGVKLLNNLMYNNGYDTIDEVKALMLTEFKRGNPDIVRVGKSTDSCIINRHQYVSVGVNSWKECEFTNTDSIDTYLLDEPVPPRIIDPSERGKVVYNGVCAGCHTYTGRMIGPPIQIIQALYMDNPQGISDFIASPTKKREDYPEMPPQNYLDEETRLAVAKYLLTLTR</sequence>
<evidence type="ECO:0000256" key="2">
    <source>
        <dbReference type="ARBA" id="ARBA00022723"/>
    </source>
</evidence>
<dbReference type="Pfam" id="PF00034">
    <property type="entry name" value="Cytochrom_C"/>
    <property type="match status" value="1"/>
</dbReference>
<dbReference type="RefSeq" id="WP_184423261.1">
    <property type="nucleotide sequence ID" value="NZ_AP027362.1"/>
</dbReference>
<keyword evidence="1 5" id="KW-0349">Heme</keyword>
<proteinExistence type="predicted"/>
<protein>
    <submittedName>
        <fullName evidence="7">Parallel beta-helix repeat protein</fullName>
    </submittedName>
</protein>
<dbReference type="GO" id="GO:0046872">
    <property type="term" value="F:metal ion binding"/>
    <property type="evidence" value="ECO:0007669"/>
    <property type="project" value="UniProtKB-KW"/>
</dbReference>
<dbReference type="PROSITE" id="PS51007">
    <property type="entry name" value="CYTC"/>
    <property type="match status" value="1"/>
</dbReference>
<dbReference type="PANTHER" id="PTHR22990:SF15">
    <property type="entry name" value="F-BOX ONLY PROTEIN 10"/>
    <property type="match status" value="1"/>
</dbReference>
<feature type="domain" description="Cytochrome c" evidence="6">
    <location>
        <begin position="425"/>
        <end position="506"/>
    </location>
</feature>
<dbReference type="Pfam" id="PF13229">
    <property type="entry name" value="Beta_helix"/>
    <property type="match status" value="2"/>
</dbReference>
<evidence type="ECO:0000313" key="7">
    <source>
        <dbReference type="EMBL" id="MBB6542522.1"/>
    </source>
</evidence>